<evidence type="ECO:0000256" key="2">
    <source>
        <dbReference type="SAM" id="Phobius"/>
    </source>
</evidence>
<evidence type="ECO:0000313" key="4">
    <source>
        <dbReference type="Proteomes" id="UP001153069"/>
    </source>
</evidence>
<protein>
    <submittedName>
        <fullName evidence="3">Uncharacterized protein</fullName>
    </submittedName>
</protein>
<comment type="caution">
    <text evidence="3">The sequence shown here is derived from an EMBL/GenBank/DDBJ whole genome shotgun (WGS) entry which is preliminary data.</text>
</comment>
<organism evidence="3 4">
    <name type="scientific">Seminavis robusta</name>
    <dbReference type="NCBI Taxonomy" id="568900"/>
    <lineage>
        <taxon>Eukaryota</taxon>
        <taxon>Sar</taxon>
        <taxon>Stramenopiles</taxon>
        <taxon>Ochrophyta</taxon>
        <taxon>Bacillariophyta</taxon>
        <taxon>Bacillariophyceae</taxon>
        <taxon>Bacillariophycidae</taxon>
        <taxon>Naviculales</taxon>
        <taxon>Naviculaceae</taxon>
        <taxon>Seminavis</taxon>
    </lineage>
</organism>
<keyword evidence="2" id="KW-0812">Transmembrane</keyword>
<dbReference type="Proteomes" id="UP001153069">
    <property type="component" value="Unassembled WGS sequence"/>
</dbReference>
<keyword evidence="2" id="KW-0472">Membrane</keyword>
<accession>A0A9N8H9J1</accession>
<keyword evidence="2" id="KW-1133">Transmembrane helix</keyword>
<proteinExistence type="predicted"/>
<dbReference type="AlphaFoldDB" id="A0A9N8H9J1"/>
<feature type="region of interest" description="Disordered" evidence="1">
    <location>
        <begin position="146"/>
        <end position="171"/>
    </location>
</feature>
<gene>
    <name evidence="3" type="ORF">SEMRO_119_G058000.1</name>
</gene>
<keyword evidence="4" id="KW-1185">Reference proteome</keyword>
<evidence type="ECO:0000313" key="3">
    <source>
        <dbReference type="EMBL" id="CAB9501808.1"/>
    </source>
</evidence>
<feature type="transmembrane region" description="Helical" evidence="2">
    <location>
        <begin position="21"/>
        <end position="41"/>
    </location>
</feature>
<evidence type="ECO:0000256" key="1">
    <source>
        <dbReference type="SAM" id="MobiDB-lite"/>
    </source>
</evidence>
<dbReference type="EMBL" id="CAICTM010000118">
    <property type="protein sequence ID" value="CAB9501808.1"/>
    <property type="molecule type" value="Genomic_DNA"/>
</dbReference>
<reference evidence="3" key="1">
    <citation type="submission" date="2020-06" db="EMBL/GenBank/DDBJ databases">
        <authorList>
            <consortium name="Plant Systems Biology data submission"/>
        </authorList>
    </citation>
    <scope>NUCLEOTIDE SEQUENCE</scope>
    <source>
        <strain evidence="3">D6</strain>
    </source>
</reference>
<feature type="transmembrane region" description="Helical" evidence="2">
    <location>
        <begin position="53"/>
        <end position="72"/>
    </location>
</feature>
<dbReference type="OrthoDB" id="47586at2759"/>
<name>A0A9N8H9J1_9STRA</name>
<sequence length="171" mass="19246">MMQHQHHQQQQQQRWWSLIPTFTAKLVLEVFGAAGAIWGFSEALGIRTEDTVGFWRPAALFVGFLFGIRWIVQMVDACSSLNNNHTHHAHPVVDVEVGYPMNMDQHCLTPRTLFSADEHEALLFSTTTSKQQLPIRRYDSAGHFFQSPQKGAPLSPQITSSPSGSSDDEQI</sequence>
<feature type="compositionally biased region" description="Low complexity" evidence="1">
    <location>
        <begin position="155"/>
        <end position="165"/>
    </location>
</feature>